<dbReference type="InterPro" id="IPR014722">
    <property type="entry name" value="Rib_uL2_dom2"/>
</dbReference>
<dbReference type="AlphaFoldDB" id="A0A822ACY3"/>
<dbReference type="Pfam" id="PF23284">
    <property type="entry name" value="KOW2_Spt5"/>
    <property type="match status" value="1"/>
</dbReference>
<comment type="caution">
    <text evidence="2">The sequence shown here is derived from an EMBL/GenBank/DDBJ whole genome shotgun (WGS) entry which is preliminary data.</text>
</comment>
<name>A0A822ACY3_9BILA</name>
<evidence type="ECO:0000259" key="1">
    <source>
        <dbReference type="Pfam" id="PF23284"/>
    </source>
</evidence>
<protein>
    <recommendedName>
        <fullName evidence="1">Spt5 KOW domain-containing protein</fullName>
    </recommendedName>
</protein>
<evidence type="ECO:0000313" key="2">
    <source>
        <dbReference type="EMBL" id="CAF4996184.1"/>
    </source>
</evidence>
<gene>
    <name evidence="2" type="ORF">QYT958_LOCUS37637</name>
</gene>
<accession>A0A822ACY3</accession>
<evidence type="ECO:0000313" key="3">
    <source>
        <dbReference type="Proteomes" id="UP000663848"/>
    </source>
</evidence>
<reference evidence="2" key="1">
    <citation type="submission" date="2021-02" db="EMBL/GenBank/DDBJ databases">
        <authorList>
            <person name="Nowell W R."/>
        </authorList>
    </citation>
    <scope>NUCLEOTIDE SEQUENCE</scope>
</reference>
<sequence>QIEVCEEELINLQGTIFGIDEDSSRILAKHEASKDEIAFKANELKKYVSYNFKDNSNLPKKVDFCGKHIDTKETSDKDIRTQCNERLIE</sequence>
<dbReference type="InterPro" id="IPR041975">
    <property type="entry name" value="KOW_Spt5_2"/>
</dbReference>
<dbReference type="Gene3D" id="2.30.30.30">
    <property type="match status" value="1"/>
</dbReference>
<feature type="domain" description="Spt5 KOW" evidence="1">
    <location>
        <begin position="1"/>
        <end position="47"/>
    </location>
</feature>
<dbReference type="EMBL" id="CAJOBR010031707">
    <property type="protein sequence ID" value="CAF4996184.1"/>
    <property type="molecule type" value="Genomic_DNA"/>
</dbReference>
<dbReference type="Proteomes" id="UP000663848">
    <property type="component" value="Unassembled WGS sequence"/>
</dbReference>
<feature type="non-terminal residue" evidence="2">
    <location>
        <position position="1"/>
    </location>
</feature>
<organism evidence="2 3">
    <name type="scientific">Rotaria socialis</name>
    <dbReference type="NCBI Taxonomy" id="392032"/>
    <lineage>
        <taxon>Eukaryota</taxon>
        <taxon>Metazoa</taxon>
        <taxon>Spiralia</taxon>
        <taxon>Gnathifera</taxon>
        <taxon>Rotifera</taxon>
        <taxon>Eurotatoria</taxon>
        <taxon>Bdelloidea</taxon>
        <taxon>Philodinida</taxon>
        <taxon>Philodinidae</taxon>
        <taxon>Rotaria</taxon>
    </lineage>
</organism>
<proteinExistence type="predicted"/>